<evidence type="ECO:0000313" key="42">
    <source>
        <dbReference type="EMBL" id="AIX47135.1"/>
    </source>
</evidence>
<dbReference type="Pfam" id="PF13759">
    <property type="entry name" value="2OG-FeII_Oxy_5"/>
    <property type="match status" value="1"/>
</dbReference>
<dbReference type="Proteomes" id="UP000185369">
    <property type="component" value="Segment"/>
</dbReference>
<dbReference type="Proteomes" id="UP000185348">
    <property type="component" value="Segment"/>
</dbReference>
<dbReference type="EMBL" id="KJ019165">
    <property type="protein sequence ID" value="AIX47135.1"/>
    <property type="molecule type" value="Genomic_DNA"/>
</dbReference>
<dbReference type="EMBL" id="KJ019136">
    <property type="protein sequence ID" value="AIX39944.1"/>
    <property type="molecule type" value="Genomic_DNA"/>
</dbReference>
<evidence type="ECO:0000313" key="37">
    <source>
        <dbReference type="EMBL" id="AIX40581.1"/>
    </source>
</evidence>
<dbReference type="Proteomes" id="UP000185367">
    <property type="component" value="Segment"/>
</dbReference>
<gene>
    <name evidence="36" type="ORF">Syn7803C102_218</name>
    <name evidence="37" type="ORF">Syn7803C108_219</name>
    <name evidence="38" type="ORF">Syn7803C109_217</name>
    <name evidence="39" type="ORF">Syn7803C35_218</name>
    <name evidence="40" type="ORF">Syn7803C37_219</name>
    <name evidence="41" type="ORF">Syn7803C39_217</name>
    <name evidence="42" type="ORF">Syn7803C40_219</name>
    <name evidence="1" type="ORF">Syn7803C45_220</name>
    <name evidence="2" type="ORF">Syn7803C48_218</name>
    <name evidence="3" type="ORF">Syn7803C49_221</name>
    <name evidence="4" type="ORF">Syn7803C54_220</name>
    <name evidence="5" type="ORF">Syn7803C55_180</name>
    <name evidence="6" type="ORF">Syn7803C57_218</name>
    <name evidence="7" type="ORF">Syn7803C72_218</name>
    <name evidence="8" type="ORF">Syn7803C73_218</name>
    <name evidence="9" type="ORF">Syn7803C75_218</name>
    <name evidence="10" type="ORF">Syn7803C77_218</name>
    <name evidence="11" type="ORF">Syn7803C88_217</name>
    <name evidence="12" type="ORF">Syn7803C89_219</name>
    <name evidence="13" type="ORF">Syn7803C93_219</name>
    <name evidence="14" type="ORF">Syn7803US108_218</name>
    <name evidence="15" type="ORF">Syn7803US109_218</name>
    <name evidence="16" type="ORF">Syn7803US110_219</name>
    <name evidence="17" type="ORF">Syn7803US111_217</name>
    <name evidence="18" type="ORF">Syn7803US114_218</name>
    <name evidence="19" type="ORF">Syn7803US115_217</name>
    <name evidence="20" type="ORF">Syn7803US116_218</name>
    <name evidence="21" type="ORF">Syn7803US122_218</name>
    <name evidence="22" type="ORF">Syn7803US5_220</name>
    <name evidence="23" type="ORF">Syn7803US61_217</name>
    <name evidence="24" type="ORF">Syn7803US63_217</name>
    <name evidence="25" type="ORF">Syn7803US64_219</name>
    <name evidence="26" type="ORF">Syn7803US65_220</name>
    <name evidence="27" type="ORF">Syn7803US71_217</name>
    <name evidence="28" type="ORF">Syn7803US78_217</name>
    <name evidence="29" type="ORF">Syn7803US80_220</name>
    <name evidence="30" type="ORF">Syn7803US82_218</name>
    <name evidence="31" type="ORF">Syn7803US83_218</name>
    <name evidence="32" type="ORF">Syn7803US85_219</name>
    <name evidence="33" type="ORF">Syn7803US89_217</name>
    <name evidence="34" type="ORF">Syn7803US94_218</name>
    <name evidence="35" type="ORF">Syn7803US95_218</name>
</gene>
<dbReference type="EMBL" id="KJ019120">
    <property type="protein sequence ID" value="AIX36419.1"/>
    <property type="molecule type" value="Genomic_DNA"/>
</dbReference>
<dbReference type="EMBL" id="KJ019062">
    <property type="protein sequence ID" value="AIX22553.1"/>
    <property type="molecule type" value="Genomic_DNA"/>
</dbReference>
<dbReference type="Proteomes" id="UP000185345">
    <property type="component" value="Segment"/>
</dbReference>
<dbReference type="EMBL" id="KJ019113">
    <property type="protein sequence ID" value="AIX34918.1"/>
    <property type="molecule type" value="Genomic_DNA"/>
</dbReference>
<dbReference type="Proteomes" id="UP000185374">
    <property type="component" value="Segment"/>
</dbReference>
<dbReference type="Proteomes" id="UP000185377">
    <property type="component" value="Segment"/>
</dbReference>
<dbReference type="EMBL" id="KJ019072">
    <property type="protein sequence ID" value="AIX24778.1"/>
    <property type="molecule type" value="Genomic_DNA"/>
</dbReference>
<dbReference type="Proteomes" id="UP000185371">
    <property type="component" value="Segment"/>
</dbReference>
<dbReference type="EMBL" id="KJ019164">
    <property type="protein sequence ID" value="AIX46916.1"/>
    <property type="molecule type" value="Genomic_DNA"/>
</dbReference>
<dbReference type="Proteomes" id="UP000185368">
    <property type="component" value="Segment"/>
</dbReference>
<dbReference type="KEGG" id="vg:24171629"/>
<dbReference type="EMBL" id="KJ019036">
    <property type="protein sequence ID" value="AIX16525.1"/>
    <property type="molecule type" value="Genomic_DNA"/>
</dbReference>
<dbReference type="EMBL" id="KJ019046">
    <property type="protein sequence ID" value="AIX18804.1"/>
    <property type="molecule type" value="Genomic_DNA"/>
</dbReference>
<organism evidence="17 46">
    <name type="scientific">Synechococcus phage ACG-2014d</name>
    <dbReference type="NCBI Taxonomy" id="1493509"/>
    <lineage>
        <taxon>Viruses</taxon>
        <taxon>Duplodnaviria</taxon>
        <taxon>Heunggongvirae</taxon>
        <taxon>Uroviricota</taxon>
        <taxon>Caudoviricetes</taxon>
        <taxon>Pantevenvirales</taxon>
        <taxon>Kyanoviridae</taxon>
        <taxon>Lowelvirus</taxon>
        <taxon>Lowelvirus tuscon4d</taxon>
    </lineage>
</organism>
<evidence type="ECO:0008006" key="47">
    <source>
        <dbReference type="Google" id="ProtNLM"/>
    </source>
</evidence>
<dbReference type="Proteomes" id="UP000185363">
    <property type="component" value="Segment"/>
</dbReference>
<evidence type="ECO:0000313" key="19">
    <source>
        <dbReference type="EMBL" id="AIX26297.1"/>
    </source>
</evidence>
<evidence type="ECO:0000313" key="44">
    <source>
        <dbReference type="Proteomes" id="UP000185343"/>
    </source>
</evidence>
<dbReference type="Proteomes" id="UP000185381">
    <property type="component" value="Genome"/>
</dbReference>
<accession>A0A0E3HH90</accession>
<dbReference type="Proteomes" id="UP000185373">
    <property type="component" value="Segment"/>
</dbReference>
<dbReference type="Proteomes" id="UP000185382">
    <property type="component" value="Segment"/>
</dbReference>
<dbReference type="Proteomes" id="UP000185361">
    <property type="component" value="Segment"/>
</dbReference>
<evidence type="ECO:0000313" key="28">
    <source>
        <dbReference type="EMBL" id="AIX36636.1"/>
    </source>
</evidence>
<dbReference type="EMBL" id="KJ019131">
    <property type="protein sequence ID" value="AIX38868.1"/>
    <property type="molecule type" value="Genomic_DNA"/>
</dbReference>
<evidence type="ECO:0000313" key="41">
    <source>
        <dbReference type="EMBL" id="AIX46916.1"/>
    </source>
</evidence>
<evidence type="ECO:0000313" key="23">
    <source>
        <dbReference type="EMBL" id="AIX35341.1"/>
    </source>
</evidence>
<dbReference type="EMBL" id="KJ019121">
    <property type="protein sequence ID" value="AIX36636.1"/>
    <property type="molecule type" value="Genomic_DNA"/>
</dbReference>
<evidence type="ECO:0000313" key="31">
    <source>
        <dbReference type="EMBL" id="AIX37782.1"/>
    </source>
</evidence>
<evidence type="ECO:0000313" key="39">
    <source>
        <dbReference type="EMBL" id="AIX46055.1"/>
    </source>
</evidence>
<dbReference type="Proteomes" id="UP000185343">
    <property type="component" value="Segment"/>
</dbReference>
<dbReference type="Proteomes" id="UP000185370">
    <property type="component" value="Segment"/>
</dbReference>
<protein>
    <recommendedName>
        <fullName evidence="47">Fe2OG dioxygenase domain-containing protein</fullName>
    </recommendedName>
</protein>
<evidence type="ECO:0000313" key="5">
    <source>
        <dbReference type="EMBL" id="AIX16305.1"/>
    </source>
</evidence>
<dbReference type="EMBL" id="KJ019139">
    <property type="protein sequence ID" value="AIX40581.1"/>
    <property type="molecule type" value="Genomic_DNA"/>
</dbReference>
<dbReference type="Proteomes" id="UP000185375">
    <property type="component" value="Segment"/>
</dbReference>
<dbReference type="EMBL" id="KJ019079">
    <property type="protein sequence ID" value="AIX26297.1"/>
    <property type="molecule type" value="Genomic_DNA"/>
</dbReference>
<dbReference type="Proteomes" id="UP000185372">
    <property type="component" value="Genome"/>
</dbReference>
<evidence type="ECO:0000313" key="9">
    <source>
        <dbReference type="EMBL" id="AIX19240.1"/>
    </source>
</evidence>
<evidence type="ECO:0000313" key="33">
    <source>
        <dbReference type="EMBL" id="AIX38432.1"/>
    </source>
</evidence>
<dbReference type="Gene3D" id="2.60.120.620">
    <property type="entry name" value="q2cbj1_9rhob like domain"/>
    <property type="match status" value="1"/>
</dbReference>
<evidence type="ECO:0000313" key="11">
    <source>
        <dbReference type="EMBL" id="AIX21105.1"/>
    </source>
</evidence>
<evidence type="ECO:0000313" key="36">
    <source>
        <dbReference type="EMBL" id="AIX39944.1"/>
    </source>
</evidence>
<evidence type="ECO:0000313" key="13">
    <source>
        <dbReference type="EMBL" id="AIX22553.1"/>
    </source>
</evidence>
<dbReference type="Proteomes" id="UP000185354">
    <property type="component" value="Segment"/>
</dbReference>
<dbReference type="EMBL" id="KJ019047">
    <property type="protein sequence ID" value="AIX19022.1"/>
    <property type="molecule type" value="Genomic_DNA"/>
</dbReference>
<dbReference type="Proteomes" id="UP000185347">
    <property type="component" value="Segment"/>
</dbReference>
<dbReference type="EMBL" id="KJ019126">
    <property type="protein sequence ID" value="AIX37782.1"/>
    <property type="molecule type" value="Genomic_DNA"/>
</dbReference>
<dbReference type="Proteomes" id="UP000185376">
    <property type="component" value="Segment"/>
</dbReference>
<evidence type="ECO:0000313" key="1">
    <source>
        <dbReference type="EMBL" id="AIX14831.1"/>
    </source>
</evidence>
<dbReference type="EMBL" id="KJ019056">
    <property type="protein sequence ID" value="AIX21105.1"/>
    <property type="molecule type" value="Genomic_DNA"/>
</dbReference>
<evidence type="ECO:0000313" key="21">
    <source>
        <dbReference type="EMBL" id="AIX27151.1"/>
    </source>
</evidence>
<keyword evidence="45" id="KW-1185">Reference proteome</keyword>
<evidence type="ECO:0000313" key="26">
    <source>
        <dbReference type="EMBL" id="AIX36202.1"/>
    </source>
</evidence>
<dbReference type="Proteomes" id="UP000185359">
    <property type="component" value="Segment"/>
</dbReference>
<dbReference type="Proteomes" id="UP000185366">
    <property type="component" value="Segment"/>
</dbReference>
<dbReference type="EMBL" id="KJ019035">
    <property type="protein sequence ID" value="AIX16305.1"/>
    <property type="molecule type" value="Genomic_DNA"/>
</dbReference>
<dbReference type="Proteomes" id="UP000185352">
    <property type="component" value="Segment"/>
</dbReference>
<dbReference type="Proteomes" id="UP000033003">
    <property type="component" value="Segment"/>
</dbReference>
<dbReference type="Proteomes" id="UP000185385">
    <property type="component" value="Segment"/>
</dbReference>
<dbReference type="Proteomes" id="UP000185356">
    <property type="component" value="Segment"/>
</dbReference>
<dbReference type="Proteomes" id="UP000185350">
    <property type="component" value="Segment"/>
</dbReference>
<dbReference type="Proteomes" id="UP000185379">
    <property type="component" value="Segment"/>
</dbReference>
<dbReference type="EMBL" id="KJ019127">
    <property type="protein sequence ID" value="AIX38001.1"/>
    <property type="molecule type" value="Genomic_DNA"/>
</dbReference>
<dbReference type="EMBL" id="KJ019048">
    <property type="protein sequence ID" value="AIX19240.1"/>
    <property type="molecule type" value="Genomic_DNA"/>
</dbReference>
<dbReference type="EMBL" id="KJ019050">
    <property type="protein sequence ID" value="AIX19675.1"/>
    <property type="molecule type" value="Genomic_DNA"/>
</dbReference>
<dbReference type="Proteomes" id="UP000220606">
    <property type="component" value="Segment"/>
</dbReference>
<evidence type="ECO:0000313" key="15">
    <source>
        <dbReference type="EMBL" id="AIX24996.1"/>
    </source>
</evidence>
<evidence type="ECO:0000313" key="7">
    <source>
        <dbReference type="EMBL" id="AIX18804.1"/>
    </source>
</evidence>
<dbReference type="Proteomes" id="UP000185362">
    <property type="component" value="Segment"/>
</dbReference>
<dbReference type="EMBL" id="KJ019075">
    <property type="protein sequence ID" value="AIX25432.1"/>
    <property type="molecule type" value="Genomic_DNA"/>
</dbReference>
<evidence type="ECO:0000313" key="4">
    <source>
        <dbReference type="EMBL" id="AIX16125.1"/>
    </source>
</evidence>
<evidence type="ECO:0000313" key="8">
    <source>
        <dbReference type="EMBL" id="AIX19022.1"/>
    </source>
</evidence>
<dbReference type="EMBL" id="KJ019119">
    <property type="protein sequence ID" value="AIX36202.1"/>
    <property type="molecule type" value="Genomic_DNA"/>
</dbReference>
<dbReference type="EMBL" id="KJ019140">
    <property type="protein sequence ID" value="AIX40798.1"/>
    <property type="molecule type" value="Genomic_DNA"/>
</dbReference>
<dbReference type="EMBL" id="KJ019118">
    <property type="protein sequence ID" value="AIX35982.1"/>
    <property type="molecule type" value="Genomic_DNA"/>
</dbReference>
<dbReference type="EMBL" id="KJ019125">
    <property type="protein sequence ID" value="AIX37564.1"/>
    <property type="molecule type" value="Genomic_DNA"/>
</dbReference>
<dbReference type="EMBL" id="KJ019160">
    <property type="protein sequence ID" value="AIX46055.1"/>
    <property type="molecule type" value="Genomic_DNA"/>
</dbReference>
<dbReference type="Proteomes" id="UP000185355">
    <property type="component" value="Segment"/>
</dbReference>
<dbReference type="Proteomes" id="UP000185386">
    <property type="component" value="Segment"/>
</dbReference>
<evidence type="ECO:0000313" key="10">
    <source>
        <dbReference type="EMBL" id="AIX19675.1"/>
    </source>
</evidence>
<dbReference type="Proteomes" id="UP000185349">
    <property type="component" value="Segment"/>
</dbReference>
<dbReference type="EMBL" id="KJ019080">
    <property type="protein sequence ID" value="AIX26515.1"/>
    <property type="molecule type" value="Genomic_DNA"/>
</dbReference>
<dbReference type="EMBL" id="KJ019117">
    <property type="protein sequence ID" value="AIX35763.1"/>
    <property type="molecule type" value="Genomic_DNA"/>
</dbReference>
<dbReference type="OrthoDB" id="26784at10239"/>
<name>A0A0E3HH90_9CAUD</name>
<dbReference type="EMBL" id="KJ019031">
    <property type="protein sequence ID" value="AIX15476.1"/>
    <property type="molecule type" value="Genomic_DNA"/>
</dbReference>
<dbReference type="Proteomes" id="UP000185380">
    <property type="component" value="Segment"/>
</dbReference>
<evidence type="ECO:0000313" key="27">
    <source>
        <dbReference type="EMBL" id="AIX36419.1"/>
    </source>
</evidence>
<dbReference type="EMBL" id="KJ019162">
    <property type="protein sequence ID" value="AIX46492.1"/>
    <property type="molecule type" value="Genomic_DNA"/>
</dbReference>
<dbReference type="EMBL" id="KJ019057">
    <property type="protein sequence ID" value="AIX21324.1"/>
    <property type="molecule type" value="Genomic_DNA"/>
</dbReference>
<dbReference type="Proteomes" id="UP000185344">
    <property type="component" value="Segment"/>
</dbReference>
<dbReference type="EMBL" id="KJ019083">
    <property type="protein sequence ID" value="AIX27151.1"/>
    <property type="molecule type" value="Genomic_DNA"/>
</dbReference>
<dbReference type="Proteomes" id="UP000185346">
    <property type="component" value="Segment"/>
</dbReference>
<evidence type="ECO:0000313" key="18">
    <source>
        <dbReference type="EMBL" id="AIX26080.1"/>
    </source>
</evidence>
<evidence type="ECO:0000313" key="40">
    <source>
        <dbReference type="EMBL" id="AIX46492.1"/>
    </source>
</evidence>
<proteinExistence type="predicted"/>
<dbReference type="EMBL" id="KJ019073">
    <property type="protein sequence ID" value="AIX24996.1"/>
    <property type="molecule type" value="Genomic_DNA"/>
</dbReference>
<evidence type="ECO:0000313" key="16">
    <source>
        <dbReference type="EMBL" id="AIX25215.1"/>
    </source>
</evidence>
<dbReference type="Proteomes" id="UP000185365">
    <property type="component" value="Segment"/>
</dbReference>
<evidence type="ECO:0000313" key="24">
    <source>
        <dbReference type="EMBL" id="AIX35763.1"/>
    </source>
</evidence>
<evidence type="ECO:0000313" key="6">
    <source>
        <dbReference type="EMBL" id="AIX16525.1"/>
    </source>
</evidence>
<sequence length="252" mass="28073">MNSPENAQPAVVGNTIFPFGPGIHAAFISEEDRNIILEHANSKQRDDASMGLVGNIEREVWCSEEFSQTVLTPMLAPFVQRYLNELSAAGRIGPSTPIAYNAARVNQGSDGDGAEIHTELRLVNAWVNFTSPGPDFNPPHIHNCDLSSILYLDVPTEMSTIFPESETPWRNNGKTTFLSGSPQPFAINEFVVGDPSPGRFLIFPANLTHWVMPYYNKQGEKRITLSANFMLDQNVTSPPWQRKYDWEAPLPK</sequence>
<dbReference type="Proteomes" id="UP000185378">
    <property type="component" value="Segment"/>
</dbReference>
<evidence type="ECO:0000313" key="2">
    <source>
        <dbReference type="EMBL" id="AIX15476.1"/>
    </source>
</evidence>
<evidence type="ECO:0000313" key="43">
    <source>
        <dbReference type="Proteomes" id="UP000033003"/>
    </source>
</evidence>
<dbReference type="GeneID" id="24171629"/>
<reference evidence="43 44" key="1">
    <citation type="submission" date="2013-12" db="EMBL/GenBank/DDBJ databases">
        <title>Ecological redundancy of diverse viral populations within a natural community.</title>
        <authorList>
            <person name="Gregory A.C."/>
            <person name="LaButti K."/>
            <person name="Copeland A."/>
            <person name="Woyke T."/>
            <person name="Sullivan M.B."/>
        </authorList>
    </citation>
    <scope>NUCLEOTIDE SEQUENCE [LARGE SCALE GENOMIC DNA]</scope>
    <source>
        <strain evidence="36">Syn7803C102</strain>
        <strain evidence="37">Syn7803C108</strain>
        <strain evidence="38">Syn7803C109</strain>
        <strain evidence="39">Syn7803C35</strain>
        <strain evidence="40">Syn7803C37</strain>
        <strain evidence="41">Syn7803C39</strain>
        <strain evidence="42">Syn7803C40</strain>
        <strain evidence="1">Syn7803C45</strain>
        <strain evidence="2">Syn7803C48</strain>
        <strain evidence="3">Syn7803C49</strain>
        <strain evidence="4">Syn7803C54</strain>
        <strain evidence="5">Syn7803C55</strain>
        <strain evidence="6">Syn7803C57</strain>
        <strain evidence="7">Syn7803C72</strain>
        <strain evidence="8">Syn7803C73</strain>
        <strain evidence="9">Syn7803C75</strain>
        <strain evidence="10">Syn7803C77</strain>
        <strain evidence="11">Syn7803C88</strain>
        <strain evidence="12">Syn7803C89</strain>
        <strain evidence="13">Syn7803C93</strain>
        <strain evidence="14">Syn7803US108</strain>
        <strain evidence="15">Syn7803US109</strain>
        <strain evidence="16">Syn7803US110</strain>
        <strain evidence="17">Syn7803US111</strain>
        <strain evidence="18">Syn7803US114</strain>
        <strain evidence="19">Syn7803US115</strain>
        <strain evidence="20">Syn7803US116</strain>
        <strain evidence="21">Syn7803US122</strain>
        <strain evidence="22">Syn7803US5</strain>
        <strain evidence="23">Syn7803US61</strain>
        <strain evidence="24">Syn7803US63</strain>
        <strain evidence="25">Syn7803US64</strain>
        <strain evidence="26">Syn7803US65</strain>
        <strain evidence="27">Syn7803US71</strain>
        <strain evidence="28">Syn7803US78</strain>
        <strain evidence="29">Syn7803US80</strain>
        <strain evidence="30">Syn7803US82</strain>
        <strain evidence="31">Syn7803US83</strain>
        <strain evidence="32">Syn7803US85</strain>
        <strain evidence="33">Syn7803US89</strain>
        <strain evidence="34">Syn7803US94</strain>
        <strain evidence="35">Syn7803US95</strain>
    </source>
</reference>
<evidence type="ECO:0000313" key="46">
    <source>
        <dbReference type="Proteomes" id="UP000185385"/>
    </source>
</evidence>
<evidence type="ECO:0000313" key="35">
    <source>
        <dbReference type="EMBL" id="AIX38868.1"/>
    </source>
</evidence>
<dbReference type="Proteomes" id="UP000185353">
    <property type="component" value="Segment"/>
</dbReference>
<evidence type="ECO:0000313" key="12">
    <source>
        <dbReference type="EMBL" id="AIX21324.1"/>
    </source>
</evidence>
<evidence type="ECO:0000313" key="34">
    <source>
        <dbReference type="EMBL" id="AIX38650.1"/>
    </source>
</evidence>
<evidence type="ECO:0000313" key="38">
    <source>
        <dbReference type="EMBL" id="AIX40798.1"/>
    </source>
</evidence>
<dbReference type="EMBL" id="KJ019129">
    <property type="protein sequence ID" value="AIX38432.1"/>
    <property type="molecule type" value="Genomic_DNA"/>
</dbReference>
<dbReference type="RefSeq" id="YP_009133561.1">
    <property type="nucleotide sequence ID" value="NC_026923.1"/>
</dbReference>
<dbReference type="EMBL" id="KJ019028">
    <property type="protein sequence ID" value="AIX14831.1"/>
    <property type="molecule type" value="Genomic_DNA"/>
</dbReference>
<dbReference type="EMBL" id="KJ019034">
    <property type="protein sequence ID" value="AIX16125.1"/>
    <property type="molecule type" value="Genomic_DNA"/>
</dbReference>
<evidence type="ECO:0000313" key="20">
    <source>
        <dbReference type="EMBL" id="AIX26515.1"/>
    </source>
</evidence>
<dbReference type="InterPro" id="IPR012668">
    <property type="entry name" value="CHP02466"/>
</dbReference>
<evidence type="ECO:0000313" key="29">
    <source>
        <dbReference type="EMBL" id="AIX37346.1"/>
    </source>
</evidence>
<evidence type="ECO:0000313" key="14">
    <source>
        <dbReference type="EMBL" id="AIX24778.1"/>
    </source>
</evidence>
<dbReference type="Proteomes" id="UP000185360">
    <property type="component" value="Genome"/>
</dbReference>
<dbReference type="EMBL" id="KJ019115">
    <property type="protein sequence ID" value="AIX35341.1"/>
    <property type="molecule type" value="Genomic_DNA"/>
</dbReference>
<evidence type="ECO:0000313" key="22">
    <source>
        <dbReference type="EMBL" id="AIX34918.1"/>
    </source>
</evidence>
<evidence type="ECO:0000313" key="32">
    <source>
        <dbReference type="EMBL" id="AIX38001.1"/>
    </source>
</evidence>
<dbReference type="Proteomes" id="UP000185358">
    <property type="component" value="Segment"/>
</dbReference>
<dbReference type="EMBL" id="KJ019130">
    <property type="protein sequence ID" value="AIX38650.1"/>
    <property type="molecule type" value="Genomic_DNA"/>
</dbReference>
<evidence type="ECO:0000313" key="17">
    <source>
        <dbReference type="EMBL" id="AIX25432.1"/>
    </source>
</evidence>
<evidence type="ECO:0000313" key="25">
    <source>
        <dbReference type="EMBL" id="AIX35982.1"/>
    </source>
</evidence>
<dbReference type="EMBL" id="KJ019032">
    <property type="protein sequence ID" value="AIX15697.1"/>
    <property type="molecule type" value="Genomic_DNA"/>
</dbReference>
<dbReference type="EMBL" id="KJ019078">
    <property type="protein sequence ID" value="AIX26080.1"/>
    <property type="molecule type" value="Genomic_DNA"/>
</dbReference>
<dbReference type="SUPFAM" id="SSF51197">
    <property type="entry name" value="Clavaminate synthase-like"/>
    <property type="match status" value="1"/>
</dbReference>
<evidence type="ECO:0000313" key="45">
    <source>
        <dbReference type="Proteomes" id="UP000185365"/>
    </source>
</evidence>
<dbReference type="Proteomes" id="UP000185357">
    <property type="component" value="Segment"/>
</dbReference>
<dbReference type="EMBL" id="KJ019124">
    <property type="protein sequence ID" value="AIX37346.1"/>
    <property type="molecule type" value="Genomic_DNA"/>
</dbReference>
<dbReference type="EMBL" id="KJ019074">
    <property type="protein sequence ID" value="AIX25215.1"/>
    <property type="molecule type" value="Genomic_DNA"/>
</dbReference>
<evidence type="ECO:0000313" key="3">
    <source>
        <dbReference type="EMBL" id="AIX15697.1"/>
    </source>
</evidence>
<evidence type="ECO:0000313" key="30">
    <source>
        <dbReference type="EMBL" id="AIX37564.1"/>
    </source>
</evidence>